<keyword evidence="1" id="KW-0238">DNA-binding</keyword>
<accession>A0ABQ8LZ90</accession>
<dbReference type="SUPFAM" id="SSF56672">
    <property type="entry name" value="DNA/RNA polymerases"/>
    <property type="match status" value="1"/>
</dbReference>
<dbReference type="CDD" id="cd09275">
    <property type="entry name" value="RNase_HI_RT_DIRS1"/>
    <property type="match status" value="1"/>
</dbReference>
<dbReference type="InterPro" id="IPR043128">
    <property type="entry name" value="Rev_trsase/Diguanyl_cyclase"/>
</dbReference>
<dbReference type="EMBL" id="JACTAM010000015">
    <property type="protein sequence ID" value="KAI2655955.1"/>
    <property type="molecule type" value="Genomic_DNA"/>
</dbReference>
<feature type="domain" description="Core-binding (CB)" evidence="3">
    <location>
        <begin position="1022"/>
        <end position="1101"/>
    </location>
</feature>
<dbReference type="Gene3D" id="3.30.70.270">
    <property type="match status" value="1"/>
</dbReference>
<evidence type="ECO:0000259" key="3">
    <source>
        <dbReference type="PROSITE" id="PS51900"/>
    </source>
</evidence>
<proteinExistence type="predicted"/>
<gene>
    <name evidence="4" type="ORF">H4Q32_012750</name>
</gene>
<dbReference type="InterPro" id="IPR010998">
    <property type="entry name" value="Integrase_recombinase_N"/>
</dbReference>
<feature type="region of interest" description="Disordered" evidence="2">
    <location>
        <begin position="98"/>
        <end position="119"/>
    </location>
</feature>
<evidence type="ECO:0000313" key="4">
    <source>
        <dbReference type="EMBL" id="KAI2655955.1"/>
    </source>
</evidence>
<dbReference type="Gene3D" id="1.10.150.130">
    <property type="match status" value="1"/>
</dbReference>
<evidence type="ECO:0000313" key="5">
    <source>
        <dbReference type="Proteomes" id="UP000830375"/>
    </source>
</evidence>
<dbReference type="PANTHER" id="PTHR33066">
    <property type="entry name" value="INTEGRASE_SAM-LIKE_N DOMAIN-CONTAINING PROTEIN"/>
    <property type="match status" value="1"/>
</dbReference>
<feature type="region of interest" description="Disordered" evidence="2">
    <location>
        <begin position="975"/>
        <end position="999"/>
    </location>
</feature>
<dbReference type="PANTHER" id="PTHR33066:SF2">
    <property type="entry name" value="FILAGGRIN-2-LIKE"/>
    <property type="match status" value="1"/>
</dbReference>
<dbReference type="Proteomes" id="UP000830375">
    <property type="component" value="Unassembled WGS sequence"/>
</dbReference>
<protein>
    <submittedName>
        <fullName evidence="4">Transposon Ty3-G Gag-Pol polyprotein</fullName>
    </submittedName>
</protein>
<evidence type="ECO:0000256" key="2">
    <source>
        <dbReference type="SAM" id="MobiDB-lite"/>
    </source>
</evidence>
<dbReference type="SUPFAM" id="SSF47823">
    <property type="entry name" value="lambda integrase-like, N-terminal domain"/>
    <property type="match status" value="1"/>
</dbReference>
<dbReference type="InterPro" id="IPR043502">
    <property type="entry name" value="DNA/RNA_pol_sf"/>
</dbReference>
<dbReference type="InterPro" id="IPR044068">
    <property type="entry name" value="CB"/>
</dbReference>
<sequence>MFGRGACGGRSRGKGFAHTACTSPWLHCAQEGLSSLMELLLLCPVVQVPLPLRRTGACTHGDQLDLMEGMETGDPLSPSQYRSVSASGTEAPLVVTFPRDQPSTRHSSSSEEVDVVSVDSQTLPQSPRYDELLEVVTRAVERLNLDWPEANLVDLPASRLDERFLRSQAAPSRRSLPFFPDLHTEVCRSWKNPFSARLYIPASDYYGNVAGLTEKGYKRMPPVEQALASHLSSVETSSLKAPSLPTKPLRVTSGEGWGRGMPQQGRLAYQADLLRELSEREHMSADLSLRATRETARAIGRSMASLVAAERHLLLTLSDVRLQDRVCLMDAPLAPSGLFGEVVNTKGIKRHANSRRLFNLSSHGARWLKGLLAKNSRPLKLLPPTEVVKNTAWLLVCPREARLSLGCVSVEPGCVLPPRGLHQRYIQAPCGEPGGLEQPLLFPPETSLERLVPLVEYLAMWLRLPSISQWVLSTIKSGYWIQFKHQPPAFNSVLTTEVGSAQALVLEQEVTTLLSKGAIELVPPLQRESGFYSRYFVVPKKDGGLRPILDLRLLNRSVSQLKFRMLALRQIVLQIRSEDWFVTIGLKNAYFHVAIHPSHRKFRRFAFGGEAYQYRVLPFNDWLIPGQSQSEVGRHRDTVLTHLEQLGLRLNVKKSVLSPVQRTTYLGIVWDSVTMRARLSYRVLLTAVRRVRDGQSLTVIFFQGLLGLMAAASSVMQTPAVVAQKQKVFPEGESFAYDQGLPLSTSLGYVEKPGISEFRPVLGTPCRRVTLTADVSLTGWGALMSGRPAQGLWDDSHRHLHIYCLEMLVVFQALRCFLPDLKHRHVLVCIDNMATVSYIVRQGGQTALAEGSLHPWAAKYGSRHPVETGAEFRGMETASRCRAANLDGLLSSRGRPLRDSGECAMSPLVLSSSSSSSSSSGAGRYGTDLAEASSVRLSPGGSAPRSSGKSPPGCGQPTASSAILAGPSLVYEPNFPPRRLSVGDSDQEGPSLSGRGLGLAHSPRVVEPVGLASEGAQLIASGLSAEVVQTILQSRAPSTRKLYALRWKLFTSWCTSRQQDPVNCPIGTVLEFLQARLATGLSHSTLKVYVAAISAFHSPLDGHSVGRDPLVVRFLRGALRLRPLVRSRVPTWDLAVVLDSLCRAPFEPLDQVSDRLLTIKTAVLLALASLKRVGDLQALSVAPSCIDFAPGLEHFYILCVFRSPLADGSQSSFNWRCGSFESLLGRCLGSGHLQSSRVVFPVDLRQERDTVSLATPTASLPALASLMGLDWCVGTCLLSWSMTSPAGGVSFGLIAQQIQSVVTLEAFPKRFDAVSRSFKEPGLYS</sequence>
<reference evidence="4 5" key="1">
    <citation type="submission" date="2022-01" db="EMBL/GenBank/DDBJ databases">
        <title>A high-quality chromosome-level genome assembly of rohu carp, Labeo rohita.</title>
        <authorList>
            <person name="Arick M.A. II"/>
            <person name="Hsu C.-Y."/>
            <person name="Magbanua Z."/>
            <person name="Pechanova O."/>
            <person name="Grover C."/>
            <person name="Miller E."/>
            <person name="Thrash A."/>
            <person name="Ezzel L."/>
            <person name="Alam S."/>
            <person name="Benzie J."/>
            <person name="Hamilton M."/>
            <person name="Karsi A."/>
            <person name="Lawrence M.L."/>
            <person name="Peterson D.G."/>
        </authorList>
    </citation>
    <scope>NUCLEOTIDE SEQUENCE [LARGE SCALE GENOMIC DNA]</scope>
    <source>
        <strain evidence="5">BAU-BD-2019</strain>
        <tissue evidence="4">Blood</tissue>
    </source>
</reference>
<dbReference type="PROSITE" id="PS51900">
    <property type="entry name" value="CB"/>
    <property type="match status" value="1"/>
</dbReference>
<comment type="caution">
    <text evidence="4">The sequence shown here is derived from an EMBL/GenBank/DDBJ whole genome shotgun (WGS) entry which is preliminary data.</text>
</comment>
<organism evidence="4 5">
    <name type="scientific">Labeo rohita</name>
    <name type="common">Indian major carp</name>
    <name type="synonym">Cyprinus rohita</name>
    <dbReference type="NCBI Taxonomy" id="84645"/>
    <lineage>
        <taxon>Eukaryota</taxon>
        <taxon>Metazoa</taxon>
        <taxon>Chordata</taxon>
        <taxon>Craniata</taxon>
        <taxon>Vertebrata</taxon>
        <taxon>Euteleostomi</taxon>
        <taxon>Actinopterygii</taxon>
        <taxon>Neopterygii</taxon>
        <taxon>Teleostei</taxon>
        <taxon>Ostariophysi</taxon>
        <taxon>Cypriniformes</taxon>
        <taxon>Cyprinidae</taxon>
        <taxon>Labeoninae</taxon>
        <taxon>Labeonini</taxon>
        <taxon>Labeo</taxon>
    </lineage>
</organism>
<dbReference type="Gene3D" id="3.10.10.10">
    <property type="entry name" value="HIV Type 1 Reverse Transcriptase, subunit A, domain 1"/>
    <property type="match status" value="1"/>
</dbReference>
<name>A0ABQ8LZ90_LABRO</name>
<feature type="region of interest" description="Disordered" evidence="2">
    <location>
        <begin position="934"/>
        <end position="959"/>
    </location>
</feature>
<evidence type="ECO:0000256" key="1">
    <source>
        <dbReference type="ARBA" id="ARBA00023125"/>
    </source>
</evidence>
<keyword evidence="5" id="KW-1185">Reference proteome</keyword>